<protein>
    <submittedName>
        <fullName evidence="7">D-2-hydroxyacid dehydrogenase</fullName>
    </submittedName>
</protein>
<evidence type="ECO:0000256" key="3">
    <source>
        <dbReference type="ARBA" id="ARBA00023027"/>
    </source>
</evidence>
<dbReference type="Gene3D" id="3.40.50.720">
    <property type="entry name" value="NAD(P)-binding Rossmann-like Domain"/>
    <property type="match status" value="2"/>
</dbReference>
<evidence type="ECO:0000259" key="6">
    <source>
        <dbReference type="Pfam" id="PF02826"/>
    </source>
</evidence>
<evidence type="ECO:0000313" key="8">
    <source>
        <dbReference type="Proteomes" id="UP000831495"/>
    </source>
</evidence>
<name>A0ABY4PBC5_9LACO</name>
<dbReference type="PANTHER" id="PTHR43026">
    <property type="entry name" value="2-HYDROXYACID DEHYDROGENASE HOMOLOG 1-RELATED"/>
    <property type="match status" value="1"/>
</dbReference>
<dbReference type="InterPro" id="IPR029753">
    <property type="entry name" value="D-isomer_DH_CS"/>
</dbReference>
<evidence type="ECO:0000256" key="2">
    <source>
        <dbReference type="ARBA" id="ARBA00023002"/>
    </source>
</evidence>
<reference evidence="7" key="1">
    <citation type="journal article" date="2022" name="Int. J. Syst. Evol. Microbiol.">
        <title>Apilactobacillus apisilvae sp. nov., Nicolia spurrieriana gen. nov. sp. nov., Bombilactobacillus folatiphilus sp. nov. and Bombilactobacillus thymidiniphilus sp. nov., four new lactic acid bacterial isolates from stingless bees Tetragonula carbonaria and Austroplebeia australis.</title>
        <authorList>
            <person name="Oliphant S.A."/>
            <person name="Watson-Haigh N.S."/>
            <person name="Sumby K.M."/>
            <person name="Gardner J."/>
            <person name="Groom S."/>
            <person name="Jiranek V."/>
        </authorList>
    </citation>
    <scope>NUCLEOTIDE SEQUENCE</scope>
    <source>
        <strain evidence="7">SG4_D2</strain>
    </source>
</reference>
<dbReference type="Proteomes" id="UP000831495">
    <property type="component" value="Chromosome"/>
</dbReference>
<dbReference type="SUPFAM" id="SSF51735">
    <property type="entry name" value="NAD(P)-binding Rossmann-fold domains"/>
    <property type="match status" value="1"/>
</dbReference>
<gene>
    <name evidence="7" type="ORF">MOO45_07860</name>
</gene>
<dbReference type="Pfam" id="PF02826">
    <property type="entry name" value="2-Hacid_dh_C"/>
    <property type="match status" value="1"/>
</dbReference>
<accession>A0ABY4PBC5</accession>
<dbReference type="InterPro" id="IPR006139">
    <property type="entry name" value="D-isomer_2_OHA_DH_cat_dom"/>
</dbReference>
<keyword evidence="3" id="KW-0520">NAD</keyword>
<dbReference type="InterPro" id="IPR058205">
    <property type="entry name" value="D-LDH-like"/>
</dbReference>
<organism evidence="7 8">
    <name type="scientific">Bombilactobacillus folatiphilus</name>
    <dbReference type="NCBI Taxonomy" id="2923362"/>
    <lineage>
        <taxon>Bacteria</taxon>
        <taxon>Bacillati</taxon>
        <taxon>Bacillota</taxon>
        <taxon>Bacilli</taxon>
        <taxon>Lactobacillales</taxon>
        <taxon>Lactobacillaceae</taxon>
        <taxon>Bombilactobacillus</taxon>
    </lineage>
</organism>
<feature type="domain" description="D-isomer specific 2-hydroxyacid dehydrogenase catalytic" evidence="5">
    <location>
        <begin position="8"/>
        <end position="330"/>
    </location>
</feature>
<comment type="similarity">
    <text evidence="1 4">Belongs to the D-isomer specific 2-hydroxyacid dehydrogenase family.</text>
</comment>
<evidence type="ECO:0000259" key="5">
    <source>
        <dbReference type="Pfam" id="PF00389"/>
    </source>
</evidence>
<evidence type="ECO:0000256" key="1">
    <source>
        <dbReference type="ARBA" id="ARBA00005854"/>
    </source>
</evidence>
<keyword evidence="8" id="KW-1185">Reference proteome</keyword>
<keyword evidence="2 4" id="KW-0560">Oxidoreductase</keyword>
<proteinExistence type="inferred from homology"/>
<evidence type="ECO:0000313" key="7">
    <source>
        <dbReference type="EMBL" id="UQS82934.1"/>
    </source>
</evidence>
<dbReference type="PROSITE" id="PS00670">
    <property type="entry name" value="D_2_HYDROXYACID_DH_2"/>
    <property type="match status" value="1"/>
</dbReference>
<dbReference type="SUPFAM" id="SSF52283">
    <property type="entry name" value="Formate/glycerate dehydrogenase catalytic domain-like"/>
    <property type="match status" value="1"/>
</dbReference>
<dbReference type="CDD" id="cd12186">
    <property type="entry name" value="LDH"/>
    <property type="match status" value="1"/>
</dbReference>
<feature type="domain" description="D-isomer specific 2-hydroxyacid dehydrogenase NAD-binding" evidence="6">
    <location>
        <begin position="113"/>
        <end position="299"/>
    </location>
</feature>
<dbReference type="InterPro" id="IPR029752">
    <property type="entry name" value="D-isomer_DH_CS1"/>
</dbReference>
<dbReference type="PROSITE" id="PS00065">
    <property type="entry name" value="D_2_HYDROXYACID_DH_1"/>
    <property type="match status" value="1"/>
</dbReference>
<dbReference type="Pfam" id="PF00389">
    <property type="entry name" value="2-Hacid_dh"/>
    <property type="match status" value="1"/>
</dbReference>
<dbReference type="PANTHER" id="PTHR43026:SF1">
    <property type="entry name" value="2-HYDROXYACID DEHYDROGENASE HOMOLOG 1-RELATED"/>
    <property type="match status" value="1"/>
</dbReference>
<dbReference type="InterPro" id="IPR036291">
    <property type="entry name" value="NAD(P)-bd_dom_sf"/>
</dbReference>
<dbReference type="InterPro" id="IPR006140">
    <property type="entry name" value="D-isomer_DH_NAD-bd"/>
</dbReference>
<dbReference type="EMBL" id="CP093366">
    <property type="protein sequence ID" value="UQS82934.1"/>
    <property type="molecule type" value="Genomic_DNA"/>
</dbReference>
<dbReference type="RefSeq" id="WP_249515198.1">
    <property type="nucleotide sequence ID" value="NZ_CP093366.1"/>
</dbReference>
<sequence>MMKIVSYGIRQDEQPALKEWQAQHPEVQVQVESELLTPQSATKAKGADGVVTFQQAPYTREVLQALHDNGINKMSLRNVGTDNIDMTAAKELGFQITNVRVYSPNAIAEHAVWLMGRLLRREPEYTEKINNHDLRWAPEIGRELRMQTVGVIGTGHIGQVLIQILKGFGAKVVAYDPYQNAELAKEGLYVDQLDDLYKQADIITIHVPSTPENIHMINAQSLAQMKDHVIIINVARGDLIDTKALIAGLDAGKVAGAGLDVYENEVGVFNEDWHDQAFPDKQLEDLMNRKNVILTPHTAFYTETAVKNMVQISHNDNLKMIQGQQPDNPVQLG</sequence>
<evidence type="ECO:0000256" key="4">
    <source>
        <dbReference type="RuleBase" id="RU003719"/>
    </source>
</evidence>